<name>A0A395HK51_ASPHC</name>
<gene>
    <name evidence="3" type="ORF">BO97DRAFT_446326</name>
</gene>
<evidence type="ECO:0000256" key="2">
    <source>
        <dbReference type="SAM" id="Phobius"/>
    </source>
</evidence>
<dbReference type="Proteomes" id="UP000248961">
    <property type="component" value="Unassembled WGS sequence"/>
</dbReference>
<accession>A0A395HK51</accession>
<feature type="compositionally biased region" description="Basic and acidic residues" evidence="1">
    <location>
        <begin position="15"/>
        <end position="25"/>
    </location>
</feature>
<dbReference type="GeneID" id="37202925"/>
<organism evidence="3 4">
    <name type="scientific">Aspergillus homomorphus (strain CBS 101889)</name>
    <dbReference type="NCBI Taxonomy" id="1450537"/>
    <lineage>
        <taxon>Eukaryota</taxon>
        <taxon>Fungi</taxon>
        <taxon>Dikarya</taxon>
        <taxon>Ascomycota</taxon>
        <taxon>Pezizomycotina</taxon>
        <taxon>Eurotiomycetes</taxon>
        <taxon>Eurotiomycetidae</taxon>
        <taxon>Eurotiales</taxon>
        <taxon>Aspergillaceae</taxon>
        <taxon>Aspergillus</taxon>
        <taxon>Aspergillus subgen. Circumdati</taxon>
    </lineage>
</organism>
<evidence type="ECO:0000313" key="4">
    <source>
        <dbReference type="Proteomes" id="UP000248961"/>
    </source>
</evidence>
<dbReference type="OrthoDB" id="4411341at2759"/>
<feature type="region of interest" description="Disordered" evidence="1">
    <location>
        <begin position="1"/>
        <end position="56"/>
    </location>
</feature>
<keyword evidence="2" id="KW-0472">Membrane</keyword>
<feature type="compositionally biased region" description="Basic and acidic residues" evidence="1">
    <location>
        <begin position="286"/>
        <end position="295"/>
    </location>
</feature>
<evidence type="ECO:0000313" key="3">
    <source>
        <dbReference type="EMBL" id="RAL08150.1"/>
    </source>
</evidence>
<keyword evidence="2" id="KW-0812">Transmembrane</keyword>
<proteinExistence type="predicted"/>
<feature type="compositionally biased region" description="Low complexity" evidence="1">
    <location>
        <begin position="26"/>
        <end position="40"/>
    </location>
</feature>
<feature type="region of interest" description="Disordered" evidence="1">
    <location>
        <begin position="224"/>
        <end position="243"/>
    </location>
</feature>
<sequence length="469" mass="51258">MALQSVVPGPSSLVHEPDLGGHGHPDVLPLLSDLLSMKSPPSSPDHGTSNGPENDKIRAALQRMDSRETDTFQIFPMDVDSNPSLVTAYNANDRETGSDIQRSSPILMGGPMKENVPCDVESRKSTTTSKLNEHFPSAMNEILTGPEYTGSPDPESVHKPPKPPKPAFLSELELPTTYASGDVQPSVLGPEAMHQGKKPAATGPQSLASREGARAPLRLLNRSMGRLQGHDAPKQIRKPGINPRPLSWRILSRPLADPNTRIYVKDEPKMPLLAPSPMAVGSPLRHNFESPDTKGGDSIPLPVPDGSRQDQPQGQRFFGELLTSYIRKPFQAIWLRTQQDECAIVSLLVGQRSEQHLLSQSKSCSFHVHVNWPIAKAYAKSRDDKIEDTFVSYSSTAHLVKVEFIVPIIFLQIICSLKAGFRRVITSPASSAVVGLLQVFLRFAAVVLLFFLGKLGVSVSIRRRGSHNV</sequence>
<dbReference type="VEuPathDB" id="FungiDB:BO97DRAFT_446326"/>
<protein>
    <submittedName>
        <fullName evidence="3">Uncharacterized protein</fullName>
    </submittedName>
</protein>
<evidence type="ECO:0000256" key="1">
    <source>
        <dbReference type="SAM" id="MobiDB-lite"/>
    </source>
</evidence>
<feature type="transmembrane region" description="Helical" evidence="2">
    <location>
        <begin position="433"/>
        <end position="453"/>
    </location>
</feature>
<feature type="region of interest" description="Disordered" evidence="1">
    <location>
        <begin position="142"/>
        <end position="211"/>
    </location>
</feature>
<keyword evidence="2" id="KW-1133">Transmembrane helix</keyword>
<dbReference type="EMBL" id="KZ824318">
    <property type="protein sequence ID" value="RAL08150.1"/>
    <property type="molecule type" value="Genomic_DNA"/>
</dbReference>
<dbReference type="RefSeq" id="XP_025547304.1">
    <property type="nucleotide sequence ID" value="XM_025698636.1"/>
</dbReference>
<reference evidence="3 4" key="1">
    <citation type="submission" date="2018-02" db="EMBL/GenBank/DDBJ databases">
        <title>The genomes of Aspergillus section Nigri reveals drivers in fungal speciation.</title>
        <authorList>
            <consortium name="DOE Joint Genome Institute"/>
            <person name="Vesth T.C."/>
            <person name="Nybo J."/>
            <person name="Theobald S."/>
            <person name="Brandl J."/>
            <person name="Frisvad J.C."/>
            <person name="Nielsen K.F."/>
            <person name="Lyhne E.K."/>
            <person name="Kogle M.E."/>
            <person name="Kuo A."/>
            <person name="Riley R."/>
            <person name="Clum A."/>
            <person name="Nolan M."/>
            <person name="Lipzen A."/>
            <person name="Salamov A."/>
            <person name="Henrissat B."/>
            <person name="Wiebenga A."/>
            <person name="De vries R.P."/>
            <person name="Grigoriev I.V."/>
            <person name="Mortensen U.H."/>
            <person name="Andersen M.R."/>
            <person name="Baker S.E."/>
        </authorList>
    </citation>
    <scope>NUCLEOTIDE SEQUENCE [LARGE SCALE GENOMIC DNA]</scope>
    <source>
        <strain evidence="3 4">CBS 101889</strain>
    </source>
</reference>
<dbReference type="AlphaFoldDB" id="A0A395HK51"/>
<keyword evidence="4" id="KW-1185">Reference proteome</keyword>
<feature type="region of interest" description="Disordered" evidence="1">
    <location>
        <begin position="95"/>
        <end position="118"/>
    </location>
</feature>
<feature type="region of interest" description="Disordered" evidence="1">
    <location>
        <begin position="282"/>
        <end position="313"/>
    </location>
</feature>